<dbReference type="EMBL" id="UINC01001501">
    <property type="protein sequence ID" value="SUZ82306.1"/>
    <property type="molecule type" value="Genomic_DNA"/>
</dbReference>
<reference evidence="1" key="1">
    <citation type="submission" date="2018-05" db="EMBL/GenBank/DDBJ databases">
        <authorList>
            <person name="Lanie J.A."/>
            <person name="Ng W.-L."/>
            <person name="Kazmierczak K.M."/>
            <person name="Andrzejewski T.M."/>
            <person name="Davidsen T.M."/>
            <person name="Wayne K.J."/>
            <person name="Tettelin H."/>
            <person name="Glass J.I."/>
            <person name="Rusch D."/>
            <person name="Podicherti R."/>
            <person name="Tsui H.-C.T."/>
            <person name="Winkler M.E."/>
        </authorList>
    </citation>
    <scope>NUCLEOTIDE SEQUENCE</scope>
</reference>
<gene>
    <name evidence="1" type="ORF">METZ01_LOCUS35160</name>
</gene>
<dbReference type="PROSITE" id="PS51257">
    <property type="entry name" value="PROKAR_LIPOPROTEIN"/>
    <property type="match status" value="1"/>
</dbReference>
<proteinExistence type="predicted"/>
<dbReference type="InterPro" id="IPR036278">
    <property type="entry name" value="Sialidase_sf"/>
</dbReference>
<accession>A0A381QSE7</accession>
<dbReference type="Gene3D" id="2.120.10.10">
    <property type="match status" value="1"/>
</dbReference>
<evidence type="ECO:0000313" key="1">
    <source>
        <dbReference type="EMBL" id="SUZ82306.1"/>
    </source>
</evidence>
<sequence>MQHKRSQIFSVLIAAALAITLTGCSQSPGTAPSDDPINSMGANVATGDTTKPLILLDSPAGPGSSAPSLYATDDGRVLMSWLEPLRNDGLETATTRRGRFALRFATLQSEAWSEPQTIAESEKFFVNWADFPVLIESNGMLVAHWLQMNGGPGTSYDIHITHSKDGGATWSDSVIPHSDGTKTEHGFVSMVPELDGGFTAIWLDGRDFSEHEENVSPEMSLRASRFSGEGTQGREALLDPRICDCCQTSAEYIGTTLVVAYRDRSEEEVRDIWSVRRTPDGWQAPIRVAHDNWQIPGCPVNGPAVAGGPSTGAIAWFSLREGNPEVKVRFTSDGGKTYSQTILLDQVNELDIDAGYERMVQEDHEKWIPGIPLGRVDVEWVDDERVAVIWLVARGSIAEIVMQTVALDETRGRRYVLATTDAARASGFPRLVRSGARLILAWTEPGSPSALHTGIVSLPVK</sequence>
<protein>
    <recommendedName>
        <fullName evidence="2">Sialidase domain-containing protein</fullName>
    </recommendedName>
</protein>
<dbReference type="SUPFAM" id="SSF50939">
    <property type="entry name" value="Sialidases"/>
    <property type="match status" value="1"/>
</dbReference>
<organism evidence="1">
    <name type="scientific">marine metagenome</name>
    <dbReference type="NCBI Taxonomy" id="408172"/>
    <lineage>
        <taxon>unclassified sequences</taxon>
        <taxon>metagenomes</taxon>
        <taxon>ecological metagenomes</taxon>
    </lineage>
</organism>
<name>A0A381QSE7_9ZZZZ</name>
<dbReference type="AlphaFoldDB" id="A0A381QSE7"/>
<evidence type="ECO:0008006" key="2">
    <source>
        <dbReference type="Google" id="ProtNLM"/>
    </source>
</evidence>